<gene>
    <name evidence="1" type="ORF">FHR38_004956</name>
</gene>
<dbReference type="Proteomes" id="UP000578819">
    <property type="component" value="Unassembled WGS sequence"/>
</dbReference>
<keyword evidence="1" id="KW-0489">Methyltransferase</keyword>
<evidence type="ECO:0000313" key="1">
    <source>
        <dbReference type="EMBL" id="MBB4961223.1"/>
    </source>
</evidence>
<keyword evidence="2" id="KW-1185">Reference proteome</keyword>
<evidence type="ECO:0000313" key="2">
    <source>
        <dbReference type="Proteomes" id="UP000578819"/>
    </source>
</evidence>
<dbReference type="SUPFAM" id="SSF53335">
    <property type="entry name" value="S-adenosyl-L-methionine-dependent methyltransferases"/>
    <property type="match status" value="1"/>
</dbReference>
<dbReference type="AlphaFoldDB" id="A0A7W7SUP0"/>
<dbReference type="RefSeq" id="WP_184536853.1">
    <property type="nucleotide sequence ID" value="NZ_JACHJW010000001.1"/>
</dbReference>
<organism evidence="1 2">
    <name type="scientific">Micromonospora polyrhachis</name>
    <dbReference type="NCBI Taxonomy" id="1282883"/>
    <lineage>
        <taxon>Bacteria</taxon>
        <taxon>Bacillati</taxon>
        <taxon>Actinomycetota</taxon>
        <taxon>Actinomycetes</taxon>
        <taxon>Micromonosporales</taxon>
        <taxon>Micromonosporaceae</taxon>
        <taxon>Micromonospora</taxon>
    </lineage>
</organism>
<dbReference type="Gene3D" id="3.40.50.150">
    <property type="entry name" value="Vaccinia Virus protein VP39"/>
    <property type="match status" value="1"/>
</dbReference>
<accession>A0A7W7SUP0</accession>
<dbReference type="InterPro" id="IPR029063">
    <property type="entry name" value="SAM-dependent_MTases_sf"/>
</dbReference>
<comment type="caution">
    <text evidence="1">The sequence shown here is derived from an EMBL/GenBank/DDBJ whole genome shotgun (WGS) entry which is preliminary data.</text>
</comment>
<keyword evidence="1" id="KW-0808">Transferase</keyword>
<sequence>MTAVALRQVFDSDEQGGRRVLDYLSTVLDGFTCDRLGRAGVAWGGRCWVVGAGNGSVAGWLGDRIGPTGEVIATGLCPDLVRSHPRVTVVGRNDERDPLLGGVFDLVHARLVFAGWPQRWELVHRYARALGPGKPLVIEDWGRWSGLVLSSPVPDAAGIYCRFRSALAEVFTESGGDLYWVTHTAEAMVDAGLVDVDTAVYARSWRGGTAGCLLPLTVARTLRGPLLEAGVDAEDLDALAEVLTHPETVLLGDTVFSTIGRRQHT</sequence>
<dbReference type="EMBL" id="JACHJW010000001">
    <property type="protein sequence ID" value="MBB4961223.1"/>
    <property type="molecule type" value="Genomic_DNA"/>
</dbReference>
<protein>
    <submittedName>
        <fullName evidence="1">SAM-dependent methyltransferase</fullName>
    </submittedName>
</protein>
<dbReference type="GO" id="GO:0008168">
    <property type="term" value="F:methyltransferase activity"/>
    <property type="evidence" value="ECO:0007669"/>
    <property type="project" value="UniProtKB-KW"/>
</dbReference>
<reference evidence="1 2" key="1">
    <citation type="submission" date="2020-08" db="EMBL/GenBank/DDBJ databases">
        <title>Sequencing the genomes of 1000 actinobacteria strains.</title>
        <authorList>
            <person name="Klenk H.-P."/>
        </authorList>
    </citation>
    <scope>NUCLEOTIDE SEQUENCE [LARGE SCALE GENOMIC DNA]</scope>
    <source>
        <strain evidence="1 2">DSM 45886</strain>
    </source>
</reference>
<name>A0A7W7SUP0_9ACTN</name>
<dbReference type="GO" id="GO:0032259">
    <property type="term" value="P:methylation"/>
    <property type="evidence" value="ECO:0007669"/>
    <property type="project" value="UniProtKB-KW"/>
</dbReference>
<proteinExistence type="predicted"/>